<dbReference type="InterPro" id="IPR036443">
    <property type="entry name" value="Znf_RanBP2_sf"/>
</dbReference>
<evidence type="ECO:0000256" key="4">
    <source>
        <dbReference type="PROSITE-ProRule" id="PRU00322"/>
    </source>
</evidence>
<dbReference type="EMBL" id="CAJNOM010000053">
    <property type="protein sequence ID" value="CAF0930795.1"/>
    <property type="molecule type" value="Genomic_DNA"/>
</dbReference>
<evidence type="ECO:0000256" key="5">
    <source>
        <dbReference type="SAM" id="MobiDB-lite"/>
    </source>
</evidence>
<protein>
    <submittedName>
        <fullName evidence="8">Uncharacterized protein</fullName>
    </submittedName>
</protein>
<gene>
    <name evidence="8" type="ORF">QVE165_LOCUS11088</name>
</gene>
<dbReference type="Pfam" id="PF13920">
    <property type="entry name" value="zf-C3HC4_3"/>
    <property type="match status" value="1"/>
</dbReference>
<feature type="compositionally biased region" description="Polar residues" evidence="5">
    <location>
        <begin position="40"/>
        <end position="62"/>
    </location>
</feature>
<accession>A0A814BMV3</accession>
<feature type="domain" description="RanBP2-type" evidence="7">
    <location>
        <begin position="112"/>
        <end position="141"/>
    </location>
</feature>
<dbReference type="InterPro" id="IPR001876">
    <property type="entry name" value="Znf_RanBP2"/>
</dbReference>
<dbReference type="GO" id="GO:0008270">
    <property type="term" value="F:zinc ion binding"/>
    <property type="evidence" value="ECO:0007669"/>
    <property type="project" value="UniProtKB-KW"/>
</dbReference>
<dbReference type="SUPFAM" id="SSF57850">
    <property type="entry name" value="RING/U-box"/>
    <property type="match status" value="1"/>
</dbReference>
<dbReference type="PROSITE" id="PS50089">
    <property type="entry name" value="ZF_RING_2"/>
    <property type="match status" value="1"/>
</dbReference>
<keyword evidence="2 4" id="KW-0863">Zinc-finger</keyword>
<dbReference type="SMART" id="SM00547">
    <property type="entry name" value="ZnF_RBZ"/>
    <property type="match status" value="3"/>
</dbReference>
<dbReference type="Gene3D" id="4.10.1060.10">
    <property type="entry name" value="Zinc finger, RanBP2-type"/>
    <property type="match status" value="2"/>
</dbReference>
<dbReference type="GO" id="GO:0003729">
    <property type="term" value="F:mRNA binding"/>
    <property type="evidence" value="ECO:0007669"/>
    <property type="project" value="TreeGrafter"/>
</dbReference>
<dbReference type="OrthoDB" id="1878647at2759"/>
<sequence length="201" mass="21837">MSNASSSGTGTVRREPGDWPCQQCNEINFKSRTACRRCSTPRNQSTSSNPTVTAAASTTPQTISKPSDWACQFCKVNNFAARTACFKSCFKCNRPKQNSTSSTTPSSSTTTKQGDWKCPSCSDMNFGSRIVCRACGTARPSAESNNNTNECVICMEKPIDSVITKCGHSAVCLECGAHIAQCPICRNTFTQEEIIKLYNVH</sequence>
<dbReference type="Proteomes" id="UP000663832">
    <property type="component" value="Unassembled WGS sequence"/>
</dbReference>
<feature type="domain" description="RanBP2-type" evidence="7">
    <location>
        <begin position="15"/>
        <end position="44"/>
    </location>
</feature>
<name>A0A814BMV3_9BILA</name>
<keyword evidence="9" id="KW-1185">Reference proteome</keyword>
<dbReference type="InterPro" id="IPR001841">
    <property type="entry name" value="Znf_RING"/>
</dbReference>
<feature type="domain" description="RING-type" evidence="6">
    <location>
        <begin position="151"/>
        <end position="186"/>
    </location>
</feature>
<evidence type="ECO:0000313" key="9">
    <source>
        <dbReference type="Proteomes" id="UP000663832"/>
    </source>
</evidence>
<evidence type="ECO:0000256" key="2">
    <source>
        <dbReference type="ARBA" id="ARBA00022771"/>
    </source>
</evidence>
<dbReference type="Gene3D" id="3.30.40.10">
    <property type="entry name" value="Zinc/RING finger domain, C3HC4 (zinc finger)"/>
    <property type="match status" value="1"/>
</dbReference>
<keyword evidence="1" id="KW-0479">Metal-binding</keyword>
<evidence type="ECO:0000256" key="3">
    <source>
        <dbReference type="ARBA" id="ARBA00022833"/>
    </source>
</evidence>
<organism evidence="8 9">
    <name type="scientific">Adineta steineri</name>
    <dbReference type="NCBI Taxonomy" id="433720"/>
    <lineage>
        <taxon>Eukaryota</taxon>
        <taxon>Metazoa</taxon>
        <taxon>Spiralia</taxon>
        <taxon>Gnathifera</taxon>
        <taxon>Rotifera</taxon>
        <taxon>Eurotatoria</taxon>
        <taxon>Bdelloidea</taxon>
        <taxon>Adinetida</taxon>
        <taxon>Adinetidae</taxon>
        <taxon>Adineta</taxon>
    </lineage>
</organism>
<dbReference type="Pfam" id="PF00641">
    <property type="entry name" value="Zn_ribbon_RanBP"/>
    <property type="match status" value="3"/>
</dbReference>
<comment type="caution">
    <text evidence="8">The sequence shown here is derived from an EMBL/GenBank/DDBJ whole genome shotgun (WGS) entry which is preliminary data.</text>
</comment>
<reference evidence="8" key="1">
    <citation type="submission" date="2021-02" db="EMBL/GenBank/DDBJ databases">
        <authorList>
            <person name="Nowell W R."/>
        </authorList>
    </citation>
    <scope>NUCLEOTIDE SEQUENCE</scope>
</reference>
<feature type="region of interest" description="Disordered" evidence="5">
    <location>
        <begin position="38"/>
        <end position="62"/>
    </location>
</feature>
<dbReference type="PANTHER" id="PTHR23111">
    <property type="entry name" value="ZINC FINGER PROTEIN"/>
    <property type="match status" value="1"/>
</dbReference>
<feature type="compositionally biased region" description="Low complexity" evidence="5">
    <location>
        <begin position="99"/>
        <end position="111"/>
    </location>
</feature>
<dbReference type="SUPFAM" id="SSF90209">
    <property type="entry name" value="Ran binding protein zinc finger-like"/>
    <property type="match status" value="2"/>
</dbReference>
<dbReference type="InterPro" id="IPR013083">
    <property type="entry name" value="Znf_RING/FYVE/PHD"/>
</dbReference>
<proteinExistence type="predicted"/>
<dbReference type="AlphaFoldDB" id="A0A814BMV3"/>
<dbReference type="PROSITE" id="PS50199">
    <property type="entry name" value="ZF_RANBP2_2"/>
    <property type="match status" value="2"/>
</dbReference>
<dbReference type="SMART" id="SM00184">
    <property type="entry name" value="RING"/>
    <property type="match status" value="1"/>
</dbReference>
<dbReference type="PROSITE" id="PS01358">
    <property type="entry name" value="ZF_RANBP2_1"/>
    <property type="match status" value="2"/>
</dbReference>
<feature type="region of interest" description="Disordered" evidence="5">
    <location>
        <begin position="94"/>
        <end position="114"/>
    </location>
</feature>
<evidence type="ECO:0000256" key="1">
    <source>
        <dbReference type="ARBA" id="ARBA00022723"/>
    </source>
</evidence>
<evidence type="ECO:0000259" key="7">
    <source>
        <dbReference type="PROSITE" id="PS50199"/>
    </source>
</evidence>
<dbReference type="PANTHER" id="PTHR23111:SF40">
    <property type="entry name" value="RNA-BINDING PROTEIN INVOLVED IN HETEROCHROMATIN ASSEMBLY-RELATED"/>
    <property type="match status" value="1"/>
</dbReference>
<evidence type="ECO:0000313" key="8">
    <source>
        <dbReference type="EMBL" id="CAF0930795.1"/>
    </source>
</evidence>
<evidence type="ECO:0000259" key="6">
    <source>
        <dbReference type="PROSITE" id="PS50089"/>
    </source>
</evidence>
<keyword evidence="3" id="KW-0862">Zinc</keyword>